<keyword evidence="6" id="KW-1185">Reference proteome</keyword>
<evidence type="ECO:0000313" key="6">
    <source>
        <dbReference type="Proteomes" id="UP001583172"/>
    </source>
</evidence>
<proteinExistence type="inferred from homology"/>
<dbReference type="EMBL" id="JAZGSY010000104">
    <property type="protein sequence ID" value="KAL1840648.1"/>
    <property type="molecule type" value="Genomic_DNA"/>
</dbReference>
<dbReference type="Gene3D" id="3.20.20.60">
    <property type="entry name" value="Phosphoenolpyruvate-binding domains"/>
    <property type="match status" value="1"/>
</dbReference>
<sequence>MLRVNRLKQVLTEAQRPAMGVWQTLPGANISRVLARSGVDWVLVDCEHGNIDDAAMHEAVPAIAAMGVSPIVRLPDFQPWMVKRALDTGAHGILIPLIRTVEEVKAVVEAAKFPPLGRRGFGSPFAPQGFPSASGLTLTEYLQQANDSLLTMVQIETREALEAVEDIAQLVDVVFVGPFDLGNNIGRPIVGSEMHPELSEAIERIRVATVAAGAKAGIYSTSGVQAKKFADQGFHMISVATDYTVLGAAVADALVAARGEGTESTGSS</sequence>
<dbReference type="InterPro" id="IPR040442">
    <property type="entry name" value="Pyrv_kinase-like_dom_sf"/>
</dbReference>
<feature type="domain" description="HpcH/HpaI aldolase/citrate lyase" evidence="4">
    <location>
        <begin position="20"/>
        <end position="245"/>
    </location>
</feature>
<evidence type="ECO:0000256" key="2">
    <source>
        <dbReference type="ARBA" id="ARBA00022723"/>
    </source>
</evidence>
<keyword evidence="3" id="KW-0456">Lyase</keyword>
<dbReference type="InterPro" id="IPR050251">
    <property type="entry name" value="HpcH-HpaI_aldolase"/>
</dbReference>
<keyword evidence="2" id="KW-0479">Metal-binding</keyword>
<dbReference type="Pfam" id="PF03328">
    <property type="entry name" value="HpcH_HpaI"/>
    <property type="match status" value="1"/>
</dbReference>
<evidence type="ECO:0000256" key="1">
    <source>
        <dbReference type="ARBA" id="ARBA00005568"/>
    </source>
</evidence>
<comment type="caution">
    <text evidence="5">The sequence shown here is derived from an EMBL/GenBank/DDBJ whole genome shotgun (WGS) entry which is preliminary data.</text>
</comment>
<organism evidence="5 6">
    <name type="scientific">Humicola insolens</name>
    <name type="common">Soft-rot fungus</name>
    <dbReference type="NCBI Taxonomy" id="85995"/>
    <lineage>
        <taxon>Eukaryota</taxon>
        <taxon>Fungi</taxon>
        <taxon>Dikarya</taxon>
        <taxon>Ascomycota</taxon>
        <taxon>Pezizomycotina</taxon>
        <taxon>Sordariomycetes</taxon>
        <taxon>Sordariomycetidae</taxon>
        <taxon>Sordariales</taxon>
        <taxon>Chaetomiaceae</taxon>
        <taxon>Mycothermus</taxon>
    </lineage>
</organism>
<accession>A0ABR3VH68</accession>
<dbReference type="Proteomes" id="UP001583172">
    <property type="component" value="Unassembled WGS sequence"/>
</dbReference>
<evidence type="ECO:0000259" key="4">
    <source>
        <dbReference type="Pfam" id="PF03328"/>
    </source>
</evidence>
<reference evidence="5 6" key="1">
    <citation type="journal article" date="2024" name="Commun. Biol.">
        <title>Comparative genomic analysis of thermophilic fungi reveals convergent evolutionary adaptations and gene losses.</title>
        <authorList>
            <person name="Steindorff A.S."/>
            <person name="Aguilar-Pontes M.V."/>
            <person name="Robinson A.J."/>
            <person name="Andreopoulos B."/>
            <person name="LaButti K."/>
            <person name="Kuo A."/>
            <person name="Mondo S."/>
            <person name="Riley R."/>
            <person name="Otillar R."/>
            <person name="Haridas S."/>
            <person name="Lipzen A."/>
            <person name="Grimwood J."/>
            <person name="Schmutz J."/>
            <person name="Clum A."/>
            <person name="Reid I.D."/>
            <person name="Moisan M.C."/>
            <person name="Butler G."/>
            <person name="Nguyen T.T.M."/>
            <person name="Dewar K."/>
            <person name="Conant G."/>
            <person name="Drula E."/>
            <person name="Henrissat B."/>
            <person name="Hansel C."/>
            <person name="Singer S."/>
            <person name="Hutchinson M.I."/>
            <person name="de Vries R.P."/>
            <person name="Natvig D.O."/>
            <person name="Powell A.J."/>
            <person name="Tsang A."/>
            <person name="Grigoriev I.V."/>
        </authorList>
    </citation>
    <scope>NUCLEOTIDE SEQUENCE [LARGE SCALE GENOMIC DNA]</scope>
    <source>
        <strain evidence="5 6">CBS 620.91</strain>
    </source>
</reference>
<dbReference type="PANTHER" id="PTHR30502">
    <property type="entry name" value="2-KETO-3-DEOXY-L-RHAMNONATE ALDOLASE"/>
    <property type="match status" value="1"/>
</dbReference>
<protein>
    <recommendedName>
        <fullName evidence="4">HpcH/HpaI aldolase/citrate lyase domain-containing protein</fullName>
    </recommendedName>
</protein>
<gene>
    <name evidence="5" type="ORF">VTJ49DRAFT_256</name>
</gene>
<dbReference type="InterPro" id="IPR015813">
    <property type="entry name" value="Pyrv/PenolPyrv_kinase-like_dom"/>
</dbReference>
<name>A0ABR3VH68_HUMIN</name>
<evidence type="ECO:0000256" key="3">
    <source>
        <dbReference type="ARBA" id="ARBA00023239"/>
    </source>
</evidence>
<dbReference type="PANTHER" id="PTHR30502:SF0">
    <property type="entry name" value="PHOSPHOENOLPYRUVATE CARBOXYLASE FAMILY PROTEIN"/>
    <property type="match status" value="1"/>
</dbReference>
<comment type="similarity">
    <text evidence="1">Belongs to the HpcH/HpaI aldolase family.</text>
</comment>
<dbReference type="InterPro" id="IPR005000">
    <property type="entry name" value="Aldolase/citrate-lyase_domain"/>
</dbReference>
<dbReference type="SUPFAM" id="SSF51621">
    <property type="entry name" value="Phosphoenolpyruvate/pyruvate domain"/>
    <property type="match status" value="1"/>
</dbReference>
<evidence type="ECO:0000313" key="5">
    <source>
        <dbReference type="EMBL" id="KAL1840648.1"/>
    </source>
</evidence>